<name>A0A6A5Z2G6_9PLEO</name>
<dbReference type="AlphaFoldDB" id="A0A6A5Z2G6"/>
<protein>
    <submittedName>
        <fullName evidence="2">Heterokaryon incompatibility protein-domain-containing protein</fullName>
    </submittedName>
</protein>
<dbReference type="InterPro" id="IPR010730">
    <property type="entry name" value="HET"/>
</dbReference>
<dbReference type="PANTHER" id="PTHR24148:SF73">
    <property type="entry name" value="HET DOMAIN PROTEIN (AFU_ORTHOLOGUE AFUA_8G01020)"/>
    <property type="match status" value="1"/>
</dbReference>
<evidence type="ECO:0000313" key="3">
    <source>
        <dbReference type="Proteomes" id="UP000799770"/>
    </source>
</evidence>
<proteinExistence type="predicted"/>
<accession>A0A6A5Z2G6</accession>
<dbReference type="InterPro" id="IPR052895">
    <property type="entry name" value="HetReg/Transcr_Mod"/>
</dbReference>
<organism evidence="2 3">
    <name type="scientific">Lophiotrema nucula</name>
    <dbReference type="NCBI Taxonomy" id="690887"/>
    <lineage>
        <taxon>Eukaryota</taxon>
        <taxon>Fungi</taxon>
        <taxon>Dikarya</taxon>
        <taxon>Ascomycota</taxon>
        <taxon>Pezizomycotina</taxon>
        <taxon>Dothideomycetes</taxon>
        <taxon>Pleosporomycetidae</taxon>
        <taxon>Pleosporales</taxon>
        <taxon>Lophiotremataceae</taxon>
        <taxon>Lophiotrema</taxon>
    </lineage>
</organism>
<evidence type="ECO:0000313" key="2">
    <source>
        <dbReference type="EMBL" id="KAF2113266.1"/>
    </source>
</evidence>
<dbReference type="PANTHER" id="PTHR24148">
    <property type="entry name" value="ANKYRIN REPEAT DOMAIN-CONTAINING PROTEIN 39 HOMOLOG-RELATED"/>
    <property type="match status" value="1"/>
</dbReference>
<sequence length="607" mass="68797">MDIYHRSPSLQSGSIRLLKVEPASTQHGTVRCNLEVVELATKPAYCALSYTWGSPWPVGKSPAQHSNSPAIIDAKGTPTYNANQQLQAIDSTVNGSKETTRCLINCNDANVWVTQNLFHFLSHCSRTAAARFRGYIWVDALCINQRDLDERSHQITMMADIYREASEVLVWLGVDDVHTSQGIELLRDIACLTPAKRFLLLPESVQSHERWIALGHFFQRSWFNRAWIIQEVHLYFYMGSSLQNLAARLGATKRSSISSSGDNLLHALIRSRLSACQDPRDKVYSQLQLGNADIFPTYNASIQEVFTATAVWILEHSDNLFVLCCVEGEDFQRTPELPSWVPDWSVTESLGLRITGYPQFSAGLGRTRKLEIINEDGRHILRVEGAEIDRVGEVYATKDEIRDDLLLAQTWSLFQDLDLASAEVLWRTIVTNRSSEAGNPRTQYFYPASSKLQESFHHWILWRAGESFKHKNPETKMELLSNITVHSKDDSILPSDTEIRNMLEKCIEDPQYHDKLYSSASLFDVHYTHAMFLRPFKTKQGYFGVGTQCLQHGDSIFIVSGCRVPLLFKSVDASSHYRLVGGSYVHGVMDGQSLENEKLHFQMLSLK</sequence>
<dbReference type="Pfam" id="PF06985">
    <property type="entry name" value="HET"/>
    <property type="match status" value="1"/>
</dbReference>
<reference evidence="2" key="1">
    <citation type="journal article" date="2020" name="Stud. Mycol.">
        <title>101 Dothideomycetes genomes: a test case for predicting lifestyles and emergence of pathogens.</title>
        <authorList>
            <person name="Haridas S."/>
            <person name="Albert R."/>
            <person name="Binder M."/>
            <person name="Bloem J."/>
            <person name="Labutti K."/>
            <person name="Salamov A."/>
            <person name="Andreopoulos B."/>
            <person name="Baker S."/>
            <person name="Barry K."/>
            <person name="Bills G."/>
            <person name="Bluhm B."/>
            <person name="Cannon C."/>
            <person name="Castanera R."/>
            <person name="Culley D."/>
            <person name="Daum C."/>
            <person name="Ezra D."/>
            <person name="Gonzalez J."/>
            <person name="Henrissat B."/>
            <person name="Kuo A."/>
            <person name="Liang C."/>
            <person name="Lipzen A."/>
            <person name="Lutzoni F."/>
            <person name="Magnuson J."/>
            <person name="Mondo S."/>
            <person name="Nolan M."/>
            <person name="Ohm R."/>
            <person name="Pangilinan J."/>
            <person name="Park H.-J."/>
            <person name="Ramirez L."/>
            <person name="Alfaro M."/>
            <person name="Sun H."/>
            <person name="Tritt A."/>
            <person name="Yoshinaga Y."/>
            <person name="Zwiers L.-H."/>
            <person name="Turgeon B."/>
            <person name="Goodwin S."/>
            <person name="Spatafora J."/>
            <person name="Crous P."/>
            <person name="Grigoriev I."/>
        </authorList>
    </citation>
    <scope>NUCLEOTIDE SEQUENCE</scope>
    <source>
        <strain evidence="2">CBS 627.86</strain>
    </source>
</reference>
<dbReference type="OrthoDB" id="3548654at2759"/>
<keyword evidence="3" id="KW-1185">Reference proteome</keyword>
<dbReference type="Proteomes" id="UP000799770">
    <property type="component" value="Unassembled WGS sequence"/>
</dbReference>
<evidence type="ECO:0000259" key="1">
    <source>
        <dbReference type="Pfam" id="PF06985"/>
    </source>
</evidence>
<dbReference type="Pfam" id="PF26639">
    <property type="entry name" value="Het-6_barrel"/>
    <property type="match status" value="1"/>
</dbReference>
<dbReference type="EMBL" id="ML977328">
    <property type="protein sequence ID" value="KAF2113266.1"/>
    <property type="molecule type" value="Genomic_DNA"/>
</dbReference>
<feature type="domain" description="Heterokaryon incompatibility" evidence="1">
    <location>
        <begin position="45"/>
        <end position="231"/>
    </location>
</feature>
<gene>
    <name evidence="2" type="ORF">BDV96DRAFT_613714</name>
</gene>